<feature type="transmembrane region" description="Helical" evidence="7">
    <location>
        <begin position="61"/>
        <end position="80"/>
    </location>
</feature>
<feature type="transmembrane region" description="Helical" evidence="7">
    <location>
        <begin position="245"/>
        <end position="262"/>
    </location>
</feature>
<comment type="caution">
    <text evidence="8">The sequence shown here is derived from an EMBL/GenBank/DDBJ whole genome shotgun (WGS) entry which is preliminary data.</text>
</comment>
<comment type="similarity">
    <text evidence="2">Belongs to the major facilitator superfamily. Folate-biopterin transporter (TC 2.A.71) family.</text>
</comment>
<feature type="transmembrane region" description="Helical" evidence="7">
    <location>
        <begin position="462"/>
        <end position="486"/>
    </location>
</feature>
<feature type="transmembrane region" description="Helical" evidence="7">
    <location>
        <begin position="126"/>
        <end position="149"/>
    </location>
</feature>
<feature type="transmembrane region" description="Helical" evidence="7">
    <location>
        <begin position="312"/>
        <end position="335"/>
    </location>
</feature>
<name>A0AAV0THL3_HYABA</name>
<feature type="transmembrane region" description="Helical" evidence="7">
    <location>
        <begin position="169"/>
        <end position="190"/>
    </location>
</feature>
<feature type="transmembrane region" description="Helical" evidence="7">
    <location>
        <begin position="376"/>
        <end position="399"/>
    </location>
</feature>
<dbReference type="InterPro" id="IPR039309">
    <property type="entry name" value="BT1"/>
</dbReference>
<keyword evidence="3" id="KW-0813">Transport</keyword>
<dbReference type="EMBL" id="CANTFL010000332">
    <property type="protein sequence ID" value="CAI5720904.1"/>
    <property type="molecule type" value="Genomic_DNA"/>
</dbReference>
<dbReference type="SUPFAM" id="SSF103473">
    <property type="entry name" value="MFS general substrate transporter"/>
    <property type="match status" value="1"/>
</dbReference>
<dbReference type="GO" id="GO:0016020">
    <property type="term" value="C:membrane"/>
    <property type="evidence" value="ECO:0007669"/>
    <property type="project" value="UniProtKB-SubCell"/>
</dbReference>
<dbReference type="Pfam" id="PF03092">
    <property type="entry name" value="BT1"/>
    <property type="match status" value="1"/>
</dbReference>
<dbReference type="Proteomes" id="UP001162031">
    <property type="component" value="Unassembled WGS sequence"/>
</dbReference>
<feature type="transmembrane region" description="Helical" evidence="7">
    <location>
        <begin position="341"/>
        <end position="364"/>
    </location>
</feature>
<evidence type="ECO:0000256" key="3">
    <source>
        <dbReference type="ARBA" id="ARBA00022448"/>
    </source>
</evidence>
<evidence type="ECO:0000256" key="6">
    <source>
        <dbReference type="ARBA" id="ARBA00023136"/>
    </source>
</evidence>
<keyword evidence="6 7" id="KW-0472">Membrane</keyword>
<proteinExistence type="inferred from homology"/>
<evidence type="ECO:0000256" key="5">
    <source>
        <dbReference type="ARBA" id="ARBA00022989"/>
    </source>
</evidence>
<dbReference type="PANTHER" id="PTHR31585:SF5">
    <property type="entry name" value="RNA-BINDING S4 DOMAIN-CONTAINING PROTEIN"/>
    <property type="match status" value="1"/>
</dbReference>
<gene>
    <name evidence="8" type="ORF">HBR001_LOCUS2496</name>
</gene>
<feature type="transmembrane region" description="Helical" evidence="7">
    <location>
        <begin position="419"/>
        <end position="442"/>
    </location>
</feature>
<feature type="transmembrane region" description="Helical" evidence="7">
    <location>
        <begin position="202"/>
        <end position="224"/>
    </location>
</feature>
<evidence type="ECO:0000256" key="4">
    <source>
        <dbReference type="ARBA" id="ARBA00022692"/>
    </source>
</evidence>
<accession>A0AAV0THL3</accession>
<evidence type="ECO:0000313" key="9">
    <source>
        <dbReference type="Proteomes" id="UP001162031"/>
    </source>
</evidence>
<evidence type="ECO:0000256" key="2">
    <source>
        <dbReference type="ARBA" id="ARBA00007015"/>
    </source>
</evidence>
<sequence>MHSVDLHGSLRKGDPVKFFSKDCAGLVAATFASSFSADCLNNVIGPMLMKHFFFSANELEASRRLIAMPSAFSFIFGLLSDCYPIMGFRRKAYLIVSLVTTVLSYFILSALNMYGESLEQGTASTVLAGGMMLFSSLASIGNMVTYMCVHTRVIELAQREPLVMRGSVIATYQIFRYAVFAATSAGIYVVRNNVAHHSTELIGFGFVISLAIPLVWNAWVEKYYSLSTSIRTRGQILWRVMQQKAVWSILVFSCISTLFNTIRFRDHELLVSFWAGASSDNIYLLQTMSFTTVMLMDIAWRYFFMNRPWRAFYAMSTVLLVVSKSIQATCVILDIVRNRYFYHAMNVFASMSGAISCLASIVPLTEIIQEGSEGAMVGLMMSLYFLVVTFVQTNSMGLFKGANFYETDDVGSDSPEARLIVLKTIYICYGINALALIGIFFLPRQKLDTQQIRSYGGYTKCVSATVLAFVVVLFSYSLIVTILTLVPSTSCLGIAGGEGC</sequence>
<dbReference type="AlphaFoldDB" id="A0AAV0THL3"/>
<dbReference type="InterPro" id="IPR036259">
    <property type="entry name" value="MFS_trans_sf"/>
</dbReference>
<keyword evidence="4 7" id="KW-0812">Transmembrane</keyword>
<feature type="transmembrane region" description="Helical" evidence="7">
    <location>
        <begin position="282"/>
        <end position="300"/>
    </location>
</feature>
<feature type="transmembrane region" description="Helical" evidence="7">
    <location>
        <begin position="92"/>
        <end position="114"/>
    </location>
</feature>
<keyword evidence="5 7" id="KW-1133">Transmembrane helix</keyword>
<dbReference type="PANTHER" id="PTHR31585">
    <property type="entry name" value="FOLATE-BIOPTERIN TRANSPORTER 1, CHLOROPLASTIC"/>
    <property type="match status" value="1"/>
</dbReference>
<evidence type="ECO:0000256" key="1">
    <source>
        <dbReference type="ARBA" id="ARBA00004141"/>
    </source>
</evidence>
<reference evidence="8" key="1">
    <citation type="submission" date="2022-12" db="EMBL/GenBank/DDBJ databases">
        <authorList>
            <person name="Webb A."/>
        </authorList>
    </citation>
    <scope>NUCLEOTIDE SEQUENCE</scope>
    <source>
        <strain evidence="8">Hp1</strain>
    </source>
</reference>
<organism evidence="8 9">
    <name type="scientific">Hyaloperonospora brassicae</name>
    <name type="common">Brassica downy mildew</name>
    <name type="synonym">Peronospora brassicae</name>
    <dbReference type="NCBI Taxonomy" id="162125"/>
    <lineage>
        <taxon>Eukaryota</taxon>
        <taxon>Sar</taxon>
        <taxon>Stramenopiles</taxon>
        <taxon>Oomycota</taxon>
        <taxon>Peronosporomycetes</taxon>
        <taxon>Peronosporales</taxon>
        <taxon>Peronosporaceae</taxon>
        <taxon>Hyaloperonospora</taxon>
    </lineage>
</organism>
<protein>
    <recommendedName>
        <fullName evidence="10">Transmembrane protein</fullName>
    </recommendedName>
</protein>
<comment type="subcellular location">
    <subcellularLocation>
        <location evidence="1">Membrane</location>
        <topology evidence="1">Multi-pass membrane protein</topology>
    </subcellularLocation>
</comment>
<evidence type="ECO:0000256" key="7">
    <source>
        <dbReference type="SAM" id="Phobius"/>
    </source>
</evidence>
<evidence type="ECO:0000313" key="8">
    <source>
        <dbReference type="EMBL" id="CAI5720904.1"/>
    </source>
</evidence>
<evidence type="ECO:0008006" key="10">
    <source>
        <dbReference type="Google" id="ProtNLM"/>
    </source>
</evidence>
<keyword evidence="9" id="KW-1185">Reference proteome</keyword>